<dbReference type="HAMAP" id="MF_00031">
    <property type="entry name" value="DNA_HJ_migration_RuvA"/>
    <property type="match status" value="1"/>
</dbReference>
<dbReference type="InterPro" id="IPR011114">
    <property type="entry name" value="RuvA_C"/>
</dbReference>
<dbReference type="Pfam" id="PF07499">
    <property type="entry name" value="RuvA_C"/>
    <property type="match status" value="1"/>
</dbReference>
<dbReference type="Pfam" id="PF01330">
    <property type="entry name" value="RuvA_N"/>
    <property type="match status" value="1"/>
</dbReference>
<comment type="subcellular location">
    <subcellularLocation>
        <location evidence="6">Cytoplasm</location>
    </subcellularLocation>
</comment>
<dbReference type="AlphaFoldDB" id="A0A2H9T1U1"/>
<evidence type="ECO:0000259" key="7">
    <source>
        <dbReference type="Pfam" id="PF01330"/>
    </source>
</evidence>
<evidence type="ECO:0000256" key="4">
    <source>
        <dbReference type="ARBA" id="ARBA00023172"/>
    </source>
</evidence>
<dbReference type="GO" id="GO:0048476">
    <property type="term" value="C:Holliday junction resolvase complex"/>
    <property type="evidence" value="ECO:0007669"/>
    <property type="project" value="UniProtKB-UniRule"/>
</dbReference>
<comment type="caution">
    <text evidence="6">Lacks conserved residue(s) required for the propagation of feature annotation.</text>
</comment>
<keyword evidence="3 6" id="KW-0238">DNA-binding</keyword>
<feature type="region of interest" description="Domain I" evidence="6">
    <location>
        <begin position="1"/>
        <end position="64"/>
    </location>
</feature>
<accession>A0A2H9T1U1</accession>
<dbReference type="SUPFAM" id="SSF46929">
    <property type="entry name" value="DNA helicase RuvA subunit, C-terminal domain"/>
    <property type="match status" value="1"/>
</dbReference>
<dbReference type="GO" id="GO:0005737">
    <property type="term" value="C:cytoplasm"/>
    <property type="evidence" value="ECO:0007669"/>
    <property type="project" value="UniProtKB-SubCell"/>
</dbReference>
<organism evidence="9 10">
    <name type="scientific">Candidatus Staskawiczbacteria bacterium CG10_big_fil_rev_8_21_14_0_10_38_10</name>
    <dbReference type="NCBI Taxonomy" id="1974891"/>
    <lineage>
        <taxon>Bacteria</taxon>
        <taxon>Candidatus Staskawicziibacteriota</taxon>
    </lineage>
</organism>
<dbReference type="GO" id="GO:0006281">
    <property type="term" value="P:DNA repair"/>
    <property type="evidence" value="ECO:0007669"/>
    <property type="project" value="UniProtKB-UniRule"/>
</dbReference>
<dbReference type="Gene3D" id="1.10.8.10">
    <property type="entry name" value="DNA helicase RuvA subunit, C-terminal domain"/>
    <property type="match status" value="1"/>
</dbReference>
<feature type="domain" description="DNA helicase Holliday junction RuvA type" evidence="7">
    <location>
        <begin position="1"/>
        <end position="62"/>
    </location>
</feature>
<dbReference type="InterPro" id="IPR012340">
    <property type="entry name" value="NA-bd_OB-fold"/>
</dbReference>
<dbReference type="GO" id="GO:0000400">
    <property type="term" value="F:four-way junction DNA binding"/>
    <property type="evidence" value="ECO:0007669"/>
    <property type="project" value="UniProtKB-UniRule"/>
</dbReference>
<dbReference type="GO" id="GO:0006310">
    <property type="term" value="P:DNA recombination"/>
    <property type="evidence" value="ECO:0007669"/>
    <property type="project" value="UniProtKB-UniRule"/>
</dbReference>
<dbReference type="Gene3D" id="1.10.150.20">
    <property type="entry name" value="5' to 3' exonuclease, C-terminal subdomain"/>
    <property type="match status" value="1"/>
</dbReference>
<dbReference type="Proteomes" id="UP000236946">
    <property type="component" value="Unassembled WGS sequence"/>
</dbReference>
<sequence length="186" mass="20912">MISYLKGKIILKREKFVVLDVNGVGYKVFLSRKSISKIPEINQNLKLFCFLDVKENSLNLYGFLDEKELEFFEILNDIRGIGPKAAVEIASVGPLEKIKERILSQDERIFEGIPGIGKKKAMAIILELSGKIKEFSSKKPGVDEVETALINLGFSRQKIKEVLSMIPKEISGTEEKIKEALKLLGK</sequence>
<evidence type="ECO:0000256" key="3">
    <source>
        <dbReference type="ARBA" id="ARBA00023125"/>
    </source>
</evidence>
<feature type="region of interest" description="Domain III" evidence="6">
    <location>
        <begin position="142"/>
        <end position="186"/>
    </location>
</feature>
<reference evidence="10" key="1">
    <citation type="submission" date="2017-09" db="EMBL/GenBank/DDBJ databases">
        <title>Depth-based differentiation of microbial function through sediment-hosted aquifers and enrichment of novel symbionts in the deep terrestrial subsurface.</title>
        <authorList>
            <person name="Probst A.J."/>
            <person name="Ladd B."/>
            <person name="Jarett J.K."/>
            <person name="Geller-Mcgrath D.E."/>
            <person name="Sieber C.M.K."/>
            <person name="Emerson J.B."/>
            <person name="Anantharaman K."/>
            <person name="Thomas B.C."/>
            <person name="Malmstrom R."/>
            <person name="Stieglmeier M."/>
            <person name="Klingl A."/>
            <person name="Woyke T."/>
            <person name="Ryan C.M."/>
            <person name="Banfield J.F."/>
        </authorList>
    </citation>
    <scope>NUCLEOTIDE SEQUENCE [LARGE SCALE GENOMIC DNA]</scope>
</reference>
<dbReference type="CDD" id="cd14332">
    <property type="entry name" value="UBA_RuvA_C"/>
    <property type="match status" value="1"/>
</dbReference>
<dbReference type="EMBL" id="PFEN01000016">
    <property type="protein sequence ID" value="PJE69627.1"/>
    <property type="molecule type" value="Genomic_DNA"/>
</dbReference>
<comment type="similarity">
    <text evidence="6">Belongs to the RuvA family.</text>
</comment>
<dbReference type="InterPro" id="IPR000085">
    <property type="entry name" value="RuvA"/>
</dbReference>
<protein>
    <recommendedName>
        <fullName evidence="6">Holliday junction branch migration complex subunit RuvA</fullName>
    </recommendedName>
</protein>
<dbReference type="NCBIfam" id="TIGR00084">
    <property type="entry name" value="ruvA"/>
    <property type="match status" value="1"/>
</dbReference>
<name>A0A2H9T1U1_9BACT</name>
<dbReference type="GO" id="GO:0009378">
    <property type="term" value="F:four-way junction helicase activity"/>
    <property type="evidence" value="ECO:0007669"/>
    <property type="project" value="InterPro"/>
</dbReference>
<keyword evidence="5 6" id="KW-0234">DNA repair</keyword>
<evidence type="ECO:0000256" key="6">
    <source>
        <dbReference type="HAMAP-Rule" id="MF_00031"/>
    </source>
</evidence>
<dbReference type="InterPro" id="IPR036267">
    <property type="entry name" value="RuvA_C_sf"/>
</dbReference>
<keyword evidence="4 6" id="KW-0233">DNA recombination</keyword>
<evidence type="ECO:0000256" key="5">
    <source>
        <dbReference type="ARBA" id="ARBA00023204"/>
    </source>
</evidence>
<keyword evidence="2 6" id="KW-0227">DNA damage</keyword>
<evidence type="ECO:0000259" key="8">
    <source>
        <dbReference type="Pfam" id="PF07499"/>
    </source>
</evidence>
<evidence type="ECO:0000256" key="2">
    <source>
        <dbReference type="ARBA" id="ARBA00022763"/>
    </source>
</evidence>
<evidence type="ECO:0000256" key="1">
    <source>
        <dbReference type="ARBA" id="ARBA00022490"/>
    </source>
</evidence>
<comment type="caution">
    <text evidence="9">The sequence shown here is derived from an EMBL/GenBank/DDBJ whole genome shotgun (WGS) entry which is preliminary data.</text>
</comment>
<evidence type="ECO:0000313" key="10">
    <source>
        <dbReference type="Proteomes" id="UP000236946"/>
    </source>
</evidence>
<dbReference type="GO" id="GO:0009379">
    <property type="term" value="C:Holliday junction helicase complex"/>
    <property type="evidence" value="ECO:0007669"/>
    <property type="project" value="InterPro"/>
</dbReference>
<dbReference type="Gene3D" id="2.40.50.140">
    <property type="entry name" value="Nucleic acid-binding proteins"/>
    <property type="match status" value="1"/>
</dbReference>
<proteinExistence type="inferred from homology"/>
<dbReference type="SUPFAM" id="SSF47781">
    <property type="entry name" value="RuvA domain 2-like"/>
    <property type="match status" value="1"/>
</dbReference>
<gene>
    <name evidence="6 9" type="primary">ruvA</name>
    <name evidence="9" type="ORF">COU98_00990</name>
</gene>
<comment type="subunit">
    <text evidence="6">Homotetramer. Forms an RuvA(8)-RuvB(12)-Holliday junction (HJ) complex. HJ DNA is sandwiched between 2 RuvA tetramers; dsDNA enters through RuvA and exits via RuvB. An RuvB hexamer assembles on each DNA strand where it exits the tetramer. Each RuvB hexamer is contacted by two RuvA subunits (via domain III) on 2 adjacent RuvB subunits; this complex drives branch migration. In the full resolvosome a probable DNA-RuvA(4)-RuvB(12)-RuvC(2) complex forms which resolves the HJ.</text>
</comment>
<evidence type="ECO:0000313" key="9">
    <source>
        <dbReference type="EMBL" id="PJE69627.1"/>
    </source>
</evidence>
<dbReference type="Pfam" id="PF14520">
    <property type="entry name" value="HHH_5"/>
    <property type="match status" value="1"/>
</dbReference>
<dbReference type="InterPro" id="IPR010994">
    <property type="entry name" value="RuvA_2-like"/>
</dbReference>
<dbReference type="InterPro" id="IPR013849">
    <property type="entry name" value="DNA_helicase_Holl-junc_RuvA_I"/>
</dbReference>
<comment type="domain">
    <text evidence="6">Has three domains with a flexible linker between the domains II and III and assumes an 'L' shape. Domain III is highly mobile and contacts RuvB.</text>
</comment>
<comment type="function">
    <text evidence="6">The RuvA-RuvB-RuvC complex processes Holliday junction (HJ) DNA during genetic recombination and DNA repair, while the RuvA-RuvB complex plays an important role in the rescue of blocked DNA replication forks via replication fork reversal (RFR). RuvA specifically binds to HJ cruciform DNA, conferring on it an open structure. The RuvB hexamer acts as an ATP-dependent pump, pulling dsDNA into and through the RuvAB complex. HJ branch migration allows RuvC to scan DNA until it finds its consensus sequence, where it cleaves and resolves the cruciform DNA.</text>
</comment>
<keyword evidence="1 6" id="KW-0963">Cytoplasm</keyword>
<dbReference type="SUPFAM" id="SSF50249">
    <property type="entry name" value="Nucleic acid-binding proteins"/>
    <property type="match status" value="1"/>
</dbReference>
<feature type="domain" description="Holliday junction DNA helicase RuvA C-terminal" evidence="8">
    <location>
        <begin position="142"/>
        <end position="184"/>
    </location>
</feature>
<dbReference type="GO" id="GO:0005524">
    <property type="term" value="F:ATP binding"/>
    <property type="evidence" value="ECO:0007669"/>
    <property type="project" value="InterPro"/>
</dbReference>